<dbReference type="NCBIfam" id="TIGR00996">
    <property type="entry name" value="Mtu_fam_mce"/>
    <property type="match status" value="1"/>
</dbReference>
<dbReference type="Pfam" id="PF11887">
    <property type="entry name" value="Mce4_CUP1"/>
    <property type="match status" value="1"/>
</dbReference>
<feature type="domain" description="Mce/MlaD" evidence="1">
    <location>
        <begin position="39"/>
        <end position="113"/>
    </location>
</feature>
<name>A0ABM5TFT0_9ACTN</name>
<proteinExistence type="predicted"/>
<organism evidence="3 4">
    <name type="scientific">Streptomyces incarnatus</name>
    <dbReference type="NCBI Taxonomy" id="665007"/>
    <lineage>
        <taxon>Bacteria</taxon>
        <taxon>Bacillati</taxon>
        <taxon>Actinomycetota</taxon>
        <taxon>Actinomycetes</taxon>
        <taxon>Kitasatosporales</taxon>
        <taxon>Streptomycetaceae</taxon>
        <taxon>Streptomyces</taxon>
    </lineage>
</organism>
<sequence>MKPFRERNPVVVGAVGLTVLALLTVAAFNADSLPLIGGGDTYSAAFSEAGGLKPGDEVRIAGVKVGKVDGVDLDGDHVKVTFKVKGHPGFGTDTGAAIRVKTILGAKYLALYPKGPGQLKPGSEIPLGRTVSAYDVVQAFSDLTTTSEKVDTDRLAKALDTISVTFQDSPAEVRASIKGLSRISRTVASRDKALRELLDHANGVTKVLADHTKDFSALVKDGDALFKEIADRRAAIHKLLKASALLGIELSGLVDDNSKEIGPALKNLNTFLTMLERNQASLDRSVQLLAPYVRLFTNTLGNGRWFDSYVQNLVAAPVTPRTGGTR</sequence>
<dbReference type="PANTHER" id="PTHR33371">
    <property type="entry name" value="INTERMEMBRANE PHOSPHOLIPID TRANSPORT SYSTEM BINDING PROTEIN MLAD-RELATED"/>
    <property type="match status" value="1"/>
</dbReference>
<dbReference type="Pfam" id="PF02470">
    <property type="entry name" value="MlaD"/>
    <property type="match status" value="1"/>
</dbReference>
<dbReference type="PANTHER" id="PTHR33371:SF18">
    <property type="entry name" value="MCE-FAMILY PROTEIN MCE3C"/>
    <property type="match status" value="1"/>
</dbReference>
<dbReference type="InterPro" id="IPR024516">
    <property type="entry name" value="Mce_C"/>
</dbReference>
<evidence type="ECO:0000259" key="1">
    <source>
        <dbReference type="Pfam" id="PF02470"/>
    </source>
</evidence>
<dbReference type="InterPro" id="IPR003399">
    <property type="entry name" value="Mce/MlaD"/>
</dbReference>
<dbReference type="InterPro" id="IPR052336">
    <property type="entry name" value="MlaD_Phospholipid_Transporter"/>
</dbReference>
<gene>
    <name evidence="3" type="ORF">ABB07_07450</name>
</gene>
<dbReference type="PRINTS" id="PR01782">
    <property type="entry name" value="MCEVIRFACTOR"/>
</dbReference>
<dbReference type="EMBL" id="CP011497">
    <property type="protein sequence ID" value="AKJ09861.1"/>
    <property type="molecule type" value="Genomic_DNA"/>
</dbReference>
<keyword evidence="4" id="KW-1185">Reference proteome</keyword>
<dbReference type="InterPro" id="IPR005693">
    <property type="entry name" value="Mce"/>
</dbReference>
<feature type="domain" description="Mammalian cell entry C-terminal" evidence="2">
    <location>
        <begin position="117"/>
        <end position="303"/>
    </location>
</feature>
<evidence type="ECO:0000259" key="2">
    <source>
        <dbReference type="Pfam" id="PF11887"/>
    </source>
</evidence>
<protein>
    <submittedName>
        <fullName evidence="3">ABC transporter substrate-binding protein</fullName>
    </submittedName>
</protein>
<evidence type="ECO:0000313" key="3">
    <source>
        <dbReference type="EMBL" id="AKJ09861.1"/>
    </source>
</evidence>
<accession>A0ABM5TFT0</accession>
<dbReference type="Proteomes" id="UP000035366">
    <property type="component" value="Chromosome"/>
</dbReference>
<evidence type="ECO:0000313" key="4">
    <source>
        <dbReference type="Proteomes" id="UP000035366"/>
    </source>
</evidence>
<reference evidence="3 4" key="1">
    <citation type="journal article" date="2015" name="ISME J.">
        <title>Draft Genome Sequence of Streptomyces incarnatus NRRL8089, which Produces the Nucleoside Antibiotic Sinefungin.</title>
        <authorList>
            <person name="Oshima K."/>
            <person name="Hattori M."/>
            <person name="Shimizu H."/>
            <person name="Fukuda K."/>
            <person name="Nemoto M."/>
            <person name="Inagaki K."/>
            <person name="Tamura T."/>
        </authorList>
    </citation>
    <scope>NUCLEOTIDE SEQUENCE [LARGE SCALE GENOMIC DNA]</scope>
    <source>
        <strain evidence="3 4">NRRL 8089</strain>
    </source>
</reference>